<dbReference type="Proteomes" id="UP000487268">
    <property type="component" value="Unassembled WGS sequence"/>
</dbReference>
<dbReference type="PANTHER" id="PTHR36151">
    <property type="entry name" value="BLR2777 PROTEIN"/>
    <property type="match status" value="1"/>
</dbReference>
<dbReference type="InterPro" id="IPR018713">
    <property type="entry name" value="MPAB/Lcp_cat_dom"/>
</dbReference>
<organism evidence="2 3">
    <name type="scientific">Actinomadura macrotermitis</name>
    <dbReference type="NCBI Taxonomy" id="2585200"/>
    <lineage>
        <taxon>Bacteria</taxon>
        <taxon>Bacillati</taxon>
        <taxon>Actinomycetota</taxon>
        <taxon>Actinomycetes</taxon>
        <taxon>Streptosporangiales</taxon>
        <taxon>Thermomonosporaceae</taxon>
        <taxon>Actinomadura</taxon>
    </lineage>
</organism>
<evidence type="ECO:0000313" key="3">
    <source>
        <dbReference type="Proteomes" id="UP000487268"/>
    </source>
</evidence>
<accession>A0A7K0C6E4</accession>
<proteinExistence type="predicted"/>
<dbReference type="Pfam" id="PF09995">
    <property type="entry name" value="MPAB_Lcp_cat"/>
    <property type="match status" value="1"/>
</dbReference>
<name>A0A7K0C6E4_9ACTN</name>
<sequence length="272" mass="30619">MSAVVPERDRTVLRLVAAEPAVMLAAGRALLLQVAHPRIAQGVADHSDLRNRPLDRLFGTLDFLTIVAFGTEEEAWRTGRAIRRMHERITGPGYSGNDPDLQVWVNATLIDAALFVYEEILRSPSGDLAARYVDQARFVADVLGCPPGAQPADLASFRRYMDDMTGSLEVTGTGRDVARAVLWSRRLRLLGPALWFNRFVTAGLLPPRVRDQYGLPWGPRRERVLWLLLRLGAFGYRLVPGRLRRAGVPLMLWRTRRRIERRARRHAAARSG</sequence>
<keyword evidence="3" id="KW-1185">Reference proteome</keyword>
<comment type="caution">
    <text evidence="2">The sequence shown here is derived from an EMBL/GenBank/DDBJ whole genome shotgun (WGS) entry which is preliminary data.</text>
</comment>
<dbReference type="AlphaFoldDB" id="A0A7K0C6E4"/>
<feature type="domain" description="ER-bound oxygenase mpaB/mpaB'/Rubber oxygenase catalytic" evidence="1">
    <location>
        <begin position="14"/>
        <end position="231"/>
    </location>
</feature>
<protein>
    <recommendedName>
        <fullName evidence="1">ER-bound oxygenase mpaB/mpaB'/Rubber oxygenase catalytic domain-containing protein</fullName>
    </recommendedName>
</protein>
<dbReference type="PANTHER" id="PTHR36151:SF3">
    <property type="entry name" value="ER-BOUND OXYGENASE MPAB_MPAB'_RUBBER OXYGENASE CATALYTIC DOMAIN-CONTAINING PROTEIN"/>
    <property type="match status" value="1"/>
</dbReference>
<evidence type="ECO:0000259" key="1">
    <source>
        <dbReference type="Pfam" id="PF09995"/>
    </source>
</evidence>
<dbReference type="RefSeq" id="WP_328595116.1">
    <property type="nucleotide sequence ID" value="NZ_WEGH01000005.1"/>
</dbReference>
<gene>
    <name evidence="2" type="ORF">ACRB68_67610</name>
</gene>
<reference evidence="2 3" key="1">
    <citation type="submission" date="2019-10" db="EMBL/GenBank/DDBJ databases">
        <title>Actinomadura rubteroloni sp. nov. and Actinomadura macrotermitis sp. nov., isolated from the gut of fungus growing-termite Macrotermes natalensis.</title>
        <authorList>
            <person name="Benndorf R."/>
            <person name="Martin K."/>
            <person name="Kuefner M."/>
            <person name="De Beer W."/>
            <person name="Kaster A.-K."/>
            <person name="Vollmers J."/>
            <person name="Poulsen M."/>
            <person name="Beemelmanns C."/>
        </authorList>
    </citation>
    <scope>NUCLEOTIDE SEQUENCE [LARGE SCALE GENOMIC DNA]</scope>
    <source>
        <strain evidence="2 3">RB68</strain>
    </source>
</reference>
<evidence type="ECO:0000313" key="2">
    <source>
        <dbReference type="EMBL" id="MQY08652.1"/>
    </source>
</evidence>
<dbReference type="GO" id="GO:0016491">
    <property type="term" value="F:oxidoreductase activity"/>
    <property type="evidence" value="ECO:0007669"/>
    <property type="project" value="InterPro"/>
</dbReference>
<dbReference type="EMBL" id="WEGH01000005">
    <property type="protein sequence ID" value="MQY08652.1"/>
    <property type="molecule type" value="Genomic_DNA"/>
</dbReference>